<dbReference type="GeneID" id="63772161"/>
<sequence length="451" mass="46367">LPPTDTATVPPTLTSSLPGSEIPTNTTDVTTSTTADITASESSAPPVTNSTMPAETSSVPVATSSLPATSVTTGDATVSVNSTTVPETSTEVPPTSTLPTSTLPLTTHSTPPPKTTTTAAPTFTSIPATATITDSESWLPSTIIIQPSSMKVSTGGLAPTSSPTGIPSGLPRAITPYDTVPEQPPNTTLAQISFLYGMNYAWLVQQPMAAAQLFSLLPQALGFGQGFDPSEAVMLRIVPYDTTSQLGYITSQALIYVPTLAFDTLRLDYKIPSARLYQNPAPLISNMTSQINPAIDIIPGSGLGDVGTVSTDPSNPTSTGNSNNDAFGTGDTSGDQTASQKGTTAAIAVGAASLAGAYGAAMFIIARRYKRKKQRHQRSSSVASPSEMRQRGSPAMMGGALLSRDFTAGSYGGVAPNTRHSQGSGRSGMNNSGRTAFISAPVAAENSLGWN</sequence>
<dbReference type="GO" id="GO:0006972">
    <property type="term" value="P:hyperosmotic response"/>
    <property type="evidence" value="ECO:0007669"/>
    <property type="project" value="TreeGrafter"/>
</dbReference>
<feature type="region of interest" description="Disordered" evidence="1">
    <location>
        <begin position="305"/>
        <end position="338"/>
    </location>
</feature>
<dbReference type="GO" id="GO:0031505">
    <property type="term" value="P:fungal-type cell wall organization"/>
    <property type="evidence" value="ECO:0007669"/>
    <property type="project" value="TreeGrafter"/>
</dbReference>
<organism evidence="3 4">
    <name type="scientific">Pseudomassariella vexata</name>
    <dbReference type="NCBI Taxonomy" id="1141098"/>
    <lineage>
        <taxon>Eukaryota</taxon>
        <taxon>Fungi</taxon>
        <taxon>Dikarya</taxon>
        <taxon>Ascomycota</taxon>
        <taxon>Pezizomycotina</taxon>
        <taxon>Sordariomycetes</taxon>
        <taxon>Xylariomycetidae</taxon>
        <taxon>Amphisphaeriales</taxon>
        <taxon>Pseudomassariaceae</taxon>
        <taxon>Pseudomassariella</taxon>
    </lineage>
</organism>
<dbReference type="PANTHER" id="PTHR35778">
    <property type="entry name" value="SIGNALING MUCIN HKR1-RELATED"/>
    <property type="match status" value="1"/>
</dbReference>
<dbReference type="OrthoDB" id="3366093at2759"/>
<feature type="non-terminal residue" evidence="3">
    <location>
        <position position="1"/>
    </location>
</feature>
<keyword evidence="2" id="KW-1133">Transmembrane helix</keyword>
<dbReference type="GO" id="GO:0005034">
    <property type="term" value="F:osmosensor activity"/>
    <property type="evidence" value="ECO:0007669"/>
    <property type="project" value="InterPro"/>
</dbReference>
<evidence type="ECO:0000256" key="2">
    <source>
        <dbReference type="SAM" id="Phobius"/>
    </source>
</evidence>
<evidence type="ECO:0000313" key="3">
    <source>
        <dbReference type="EMBL" id="ORY65075.1"/>
    </source>
</evidence>
<gene>
    <name evidence="3" type="ORF">BCR38DRAFT_342441</name>
</gene>
<dbReference type="GO" id="GO:0005576">
    <property type="term" value="C:extracellular region"/>
    <property type="evidence" value="ECO:0007669"/>
    <property type="project" value="TreeGrafter"/>
</dbReference>
<evidence type="ECO:0000256" key="1">
    <source>
        <dbReference type="SAM" id="MobiDB-lite"/>
    </source>
</evidence>
<dbReference type="STRING" id="1141098.A0A1Y2E2H7"/>
<evidence type="ECO:0000313" key="4">
    <source>
        <dbReference type="Proteomes" id="UP000193689"/>
    </source>
</evidence>
<feature type="compositionally biased region" description="Polar residues" evidence="1">
    <location>
        <begin position="45"/>
        <end position="76"/>
    </location>
</feature>
<accession>A0A1Y2E2H7</accession>
<feature type="compositionally biased region" description="Low complexity" evidence="1">
    <location>
        <begin position="24"/>
        <end position="44"/>
    </location>
</feature>
<dbReference type="GO" id="GO:0030010">
    <property type="term" value="P:establishment of cell polarity"/>
    <property type="evidence" value="ECO:0007669"/>
    <property type="project" value="TreeGrafter"/>
</dbReference>
<reference evidence="3 4" key="1">
    <citation type="submission" date="2016-07" db="EMBL/GenBank/DDBJ databases">
        <title>Pervasive Adenine N6-methylation of Active Genes in Fungi.</title>
        <authorList>
            <consortium name="DOE Joint Genome Institute"/>
            <person name="Mondo S.J."/>
            <person name="Dannebaum R.O."/>
            <person name="Kuo R.C."/>
            <person name="Labutti K."/>
            <person name="Haridas S."/>
            <person name="Kuo A."/>
            <person name="Salamov A."/>
            <person name="Ahrendt S.R."/>
            <person name="Lipzen A."/>
            <person name="Sullivan W."/>
            <person name="Andreopoulos W.B."/>
            <person name="Clum A."/>
            <person name="Lindquist E."/>
            <person name="Daum C."/>
            <person name="Ramamoorthy G.K."/>
            <person name="Gryganskyi A."/>
            <person name="Culley D."/>
            <person name="Magnuson J.K."/>
            <person name="James T.Y."/>
            <person name="O'Malley M.A."/>
            <person name="Stajich J.E."/>
            <person name="Spatafora J.W."/>
            <person name="Visel A."/>
            <person name="Grigoriev I.V."/>
        </authorList>
    </citation>
    <scope>NUCLEOTIDE SEQUENCE [LARGE SCALE GENOMIC DNA]</scope>
    <source>
        <strain evidence="3 4">CBS 129021</strain>
    </source>
</reference>
<dbReference type="InterPro" id="IPR039295">
    <property type="entry name" value="MSB2"/>
</dbReference>
<feature type="transmembrane region" description="Helical" evidence="2">
    <location>
        <begin position="345"/>
        <end position="366"/>
    </location>
</feature>
<dbReference type="EMBL" id="MCFJ01000006">
    <property type="protein sequence ID" value="ORY65075.1"/>
    <property type="molecule type" value="Genomic_DNA"/>
</dbReference>
<name>A0A1Y2E2H7_9PEZI</name>
<dbReference type="InParanoid" id="A0A1Y2E2H7"/>
<dbReference type="GO" id="GO:0030427">
    <property type="term" value="C:site of polarized growth"/>
    <property type="evidence" value="ECO:0007669"/>
    <property type="project" value="TreeGrafter"/>
</dbReference>
<dbReference type="Proteomes" id="UP000193689">
    <property type="component" value="Unassembled WGS sequence"/>
</dbReference>
<dbReference type="GO" id="GO:0005886">
    <property type="term" value="C:plasma membrane"/>
    <property type="evidence" value="ECO:0007669"/>
    <property type="project" value="InterPro"/>
</dbReference>
<dbReference type="AlphaFoldDB" id="A0A1Y2E2H7"/>
<dbReference type="PANTHER" id="PTHR35778:SF1">
    <property type="entry name" value="SIGNALING MUCIN HKR1-RELATED"/>
    <property type="match status" value="1"/>
</dbReference>
<dbReference type="GO" id="GO:0001402">
    <property type="term" value="P:signal transduction involved in filamentous growth"/>
    <property type="evidence" value="ECO:0007669"/>
    <property type="project" value="TreeGrafter"/>
</dbReference>
<feature type="compositionally biased region" description="Polar residues" evidence="1">
    <location>
        <begin position="1"/>
        <end position="18"/>
    </location>
</feature>
<feature type="compositionally biased region" description="Low complexity" evidence="1">
    <location>
        <begin position="310"/>
        <end position="325"/>
    </location>
</feature>
<keyword evidence="4" id="KW-1185">Reference proteome</keyword>
<dbReference type="GO" id="GO:0009986">
    <property type="term" value="C:cell surface"/>
    <property type="evidence" value="ECO:0007669"/>
    <property type="project" value="TreeGrafter"/>
</dbReference>
<dbReference type="RefSeq" id="XP_040716227.1">
    <property type="nucleotide sequence ID" value="XM_040855949.1"/>
</dbReference>
<comment type="caution">
    <text evidence="3">The sequence shown here is derived from an EMBL/GenBank/DDBJ whole genome shotgun (WGS) entry which is preliminary data.</text>
</comment>
<feature type="region of interest" description="Disordered" evidence="1">
    <location>
        <begin position="372"/>
        <end position="394"/>
    </location>
</feature>
<feature type="compositionally biased region" description="Low complexity" evidence="1">
    <location>
        <begin position="77"/>
        <end position="121"/>
    </location>
</feature>
<protein>
    <submittedName>
        <fullName evidence="3">Uncharacterized protein</fullName>
    </submittedName>
</protein>
<proteinExistence type="predicted"/>
<feature type="region of interest" description="Disordered" evidence="1">
    <location>
        <begin position="1"/>
        <end position="121"/>
    </location>
</feature>
<keyword evidence="2" id="KW-0812">Transmembrane</keyword>
<dbReference type="GO" id="GO:0007232">
    <property type="term" value="P:osmosensory signaling pathway via Sho1 osmosensor"/>
    <property type="evidence" value="ECO:0007669"/>
    <property type="project" value="InterPro"/>
</dbReference>
<keyword evidence="2" id="KW-0472">Membrane</keyword>